<keyword evidence="3" id="KW-0862">Zinc</keyword>
<keyword evidence="4" id="KW-0040">ANK repeat</keyword>
<dbReference type="SUPFAM" id="SSF144232">
    <property type="entry name" value="HIT/MYND zinc finger-like"/>
    <property type="match status" value="1"/>
</dbReference>
<dbReference type="Pfam" id="PF00023">
    <property type="entry name" value="Ank"/>
    <property type="match status" value="1"/>
</dbReference>
<keyword evidence="2 5" id="KW-0863">Zinc-finger</keyword>
<dbReference type="InterPro" id="IPR002110">
    <property type="entry name" value="Ankyrin_rpt"/>
</dbReference>
<dbReference type="PROSITE" id="PS50297">
    <property type="entry name" value="ANK_REP_REGION"/>
    <property type="match status" value="1"/>
</dbReference>
<name>A0A165DJ62_9BASI</name>
<accession>A0A165DJ62</accession>
<organism evidence="7 8">
    <name type="scientific">Calocera cornea HHB12733</name>
    <dbReference type="NCBI Taxonomy" id="1353952"/>
    <lineage>
        <taxon>Eukaryota</taxon>
        <taxon>Fungi</taxon>
        <taxon>Dikarya</taxon>
        <taxon>Basidiomycota</taxon>
        <taxon>Agaricomycotina</taxon>
        <taxon>Dacrymycetes</taxon>
        <taxon>Dacrymycetales</taxon>
        <taxon>Dacrymycetaceae</taxon>
        <taxon>Calocera</taxon>
    </lineage>
</organism>
<dbReference type="EMBL" id="KV424051">
    <property type="protein sequence ID" value="KZT52921.1"/>
    <property type="molecule type" value="Genomic_DNA"/>
</dbReference>
<evidence type="ECO:0000313" key="7">
    <source>
        <dbReference type="EMBL" id="KZT52921.1"/>
    </source>
</evidence>
<keyword evidence="8" id="KW-1185">Reference proteome</keyword>
<dbReference type="Gene3D" id="1.25.40.20">
    <property type="entry name" value="Ankyrin repeat-containing domain"/>
    <property type="match status" value="1"/>
</dbReference>
<keyword evidence="1" id="KW-0479">Metal-binding</keyword>
<dbReference type="Proteomes" id="UP000076842">
    <property type="component" value="Unassembled WGS sequence"/>
</dbReference>
<reference evidence="7 8" key="1">
    <citation type="journal article" date="2016" name="Mol. Biol. Evol.">
        <title>Comparative Genomics of Early-Diverging Mushroom-Forming Fungi Provides Insights into the Origins of Lignocellulose Decay Capabilities.</title>
        <authorList>
            <person name="Nagy L.G."/>
            <person name="Riley R."/>
            <person name="Tritt A."/>
            <person name="Adam C."/>
            <person name="Daum C."/>
            <person name="Floudas D."/>
            <person name="Sun H."/>
            <person name="Yadav J.S."/>
            <person name="Pangilinan J."/>
            <person name="Larsson K.H."/>
            <person name="Matsuura K."/>
            <person name="Barry K."/>
            <person name="Labutti K."/>
            <person name="Kuo R."/>
            <person name="Ohm R.A."/>
            <person name="Bhattacharya S.S."/>
            <person name="Shirouzu T."/>
            <person name="Yoshinaga Y."/>
            <person name="Martin F.M."/>
            <person name="Grigoriev I.V."/>
            <person name="Hibbett D.S."/>
        </authorList>
    </citation>
    <scope>NUCLEOTIDE SEQUENCE [LARGE SCALE GENOMIC DNA]</scope>
    <source>
        <strain evidence="7 8">HHB12733</strain>
    </source>
</reference>
<evidence type="ECO:0000256" key="3">
    <source>
        <dbReference type="ARBA" id="ARBA00022833"/>
    </source>
</evidence>
<dbReference type="GO" id="GO:0008270">
    <property type="term" value="F:zinc ion binding"/>
    <property type="evidence" value="ECO:0007669"/>
    <property type="project" value="UniProtKB-KW"/>
</dbReference>
<feature type="domain" description="MYND-type" evidence="6">
    <location>
        <begin position="417"/>
        <end position="459"/>
    </location>
</feature>
<dbReference type="Pfam" id="PF01753">
    <property type="entry name" value="zf-MYND"/>
    <property type="match status" value="1"/>
</dbReference>
<dbReference type="PROSITE" id="PS50088">
    <property type="entry name" value="ANK_REPEAT"/>
    <property type="match status" value="1"/>
</dbReference>
<dbReference type="STRING" id="1353952.A0A165DJ62"/>
<proteinExistence type="predicted"/>
<dbReference type="InterPro" id="IPR002893">
    <property type="entry name" value="Znf_MYND"/>
</dbReference>
<dbReference type="InterPro" id="IPR036770">
    <property type="entry name" value="Ankyrin_rpt-contain_sf"/>
</dbReference>
<dbReference type="AlphaFoldDB" id="A0A165DJ62"/>
<evidence type="ECO:0000256" key="4">
    <source>
        <dbReference type="PROSITE-ProRule" id="PRU00023"/>
    </source>
</evidence>
<dbReference type="PROSITE" id="PS50865">
    <property type="entry name" value="ZF_MYND_2"/>
    <property type="match status" value="1"/>
</dbReference>
<evidence type="ECO:0000256" key="2">
    <source>
        <dbReference type="ARBA" id="ARBA00022771"/>
    </source>
</evidence>
<dbReference type="Gene3D" id="6.10.140.2220">
    <property type="match status" value="1"/>
</dbReference>
<sequence>MAVSQPHLPKAFVREHMKSSMYSKHPDFLSSVFTHELHDVRLLFTDAKTSDVINKNTMETKNIYFPGYKDVRPILHVCVPAGDYLMLCELLRLGADPRLVDERGDTVLLATLRHLVLHKSMVKGRLHDLLGRLSDMLPDRAERTLRLSAMARVLIEHHSDVSFRGRDGSTPLTLACSACDFDVIELLLKHGANSMEPLLTNFEGPGMHSVSLHDRERYCELAGRIQRERDPAAPRPPRPCPCFSGKPLTSCHQFGDHPYPLHFLCPCGSGHAFKSCCASDPNANATEHWDEEEGWGFITSVMESSILFSASGLGDGEALLEFVEAQRREGRSDELMCGGRQQRKKTCHDLLDRLEKLAEDGLIDRGFVHAVRRVKFIPWNAAIDDYIAVGGDSRSSNVIQEQLKIGRSGGALFRACDGGCGKRERVHTKKLNRCSKCKIAVYCGRDCQLADWPNHKPKCKEYNRDEQPIPSQVAFKEHVLEAKMGPQEKLRVLELVLDYRNLLLI</sequence>
<dbReference type="InParanoid" id="A0A165DJ62"/>
<protein>
    <recommendedName>
        <fullName evidence="6">MYND-type domain-containing protein</fullName>
    </recommendedName>
</protein>
<evidence type="ECO:0000259" key="6">
    <source>
        <dbReference type="PROSITE" id="PS50865"/>
    </source>
</evidence>
<evidence type="ECO:0000313" key="8">
    <source>
        <dbReference type="Proteomes" id="UP000076842"/>
    </source>
</evidence>
<dbReference type="SUPFAM" id="SSF48403">
    <property type="entry name" value="Ankyrin repeat"/>
    <property type="match status" value="1"/>
</dbReference>
<evidence type="ECO:0000256" key="5">
    <source>
        <dbReference type="PROSITE-ProRule" id="PRU00134"/>
    </source>
</evidence>
<dbReference type="OrthoDB" id="432970at2759"/>
<evidence type="ECO:0000256" key="1">
    <source>
        <dbReference type="ARBA" id="ARBA00022723"/>
    </source>
</evidence>
<dbReference type="SMART" id="SM00248">
    <property type="entry name" value="ANK"/>
    <property type="match status" value="2"/>
</dbReference>
<feature type="repeat" description="ANK" evidence="4">
    <location>
        <begin position="167"/>
        <end position="193"/>
    </location>
</feature>
<gene>
    <name evidence="7" type="ORF">CALCODRAFT_68617</name>
</gene>